<comment type="caution">
    <text evidence="1">The sequence shown here is derived from an EMBL/GenBank/DDBJ whole genome shotgun (WGS) entry which is preliminary data.</text>
</comment>
<proteinExistence type="predicted"/>
<evidence type="ECO:0000313" key="2">
    <source>
        <dbReference type="Proteomes" id="UP000654075"/>
    </source>
</evidence>
<accession>A0A813FIR7</accession>
<dbReference type="Proteomes" id="UP000654075">
    <property type="component" value="Unassembled WGS sequence"/>
</dbReference>
<dbReference type="AlphaFoldDB" id="A0A813FIR7"/>
<organism evidence="1 2">
    <name type="scientific">Polarella glacialis</name>
    <name type="common">Dinoflagellate</name>
    <dbReference type="NCBI Taxonomy" id="89957"/>
    <lineage>
        <taxon>Eukaryota</taxon>
        <taxon>Sar</taxon>
        <taxon>Alveolata</taxon>
        <taxon>Dinophyceae</taxon>
        <taxon>Suessiales</taxon>
        <taxon>Suessiaceae</taxon>
        <taxon>Polarella</taxon>
    </lineage>
</organism>
<keyword evidence="2" id="KW-1185">Reference proteome</keyword>
<dbReference type="EMBL" id="CAJNNV010025410">
    <property type="protein sequence ID" value="CAE8614350.1"/>
    <property type="molecule type" value="Genomic_DNA"/>
</dbReference>
<evidence type="ECO:0000313" key="1">
    <source>
        <dbReference type="EMBL" id="CAE8614350.1"/>
    </source>
</evidence>
<name>A0A813FIR7_POLGL</name>
<dbReference type="OrthoDB" id="427825at2759"/>
<sequence length="491" mass="55174">MACEQSALTTVAIVPPVPRRCVGPARGSVQRLLSQPVRDESLVEAIAKAEYNRPRDGESTSGPLFSMKMKSKLRHLPAATATALVANVSFLALTGAELEEALVKGMKTTLEAERRRVKFMMEHVGEQICPEQLELAMDKRDKLQCAIDEDGDASKNCEQGSSGKRTWMKTLPKCDLPRPAHVPVGQPAVESSETDGAKRIKTSWETPEILAERAAWNEGIEDRLQVPQQVPPFFVSACGTPHLWNNIAKPLYWGKRVSELPCFQAAEGARVDVKRVVEFLKMRLDGTCQPVSNLLGEPETRENGWFRMPLKSFESRKDNWPDTSEGPFGGGWTDWQQAWHGCKFEALYSILFHKKLFASYDAERGDRFLGRAPGVYVHSDATHSKIGSYMRFVPLCRDGVFWASSWEVRVDRSDRVPCSHHDQWVQQERSVVLAALWVCGSLYDDMENGWEVVEHWDPKLEANPRDTRFAGLCSARRPTKGKVFRETAGSQ</sequence>
<reference evidence="1" key="1">
    <citation type="submission" date="2021-02" db="EMBL/GenBank/DDBJ databases">
        <authorList>
            <person name="Dougan E. K."/>
            <person name="Rhodes N."/>
            <person name="Thang M."/>
            <person name="Chan C."/>
        </authorList>
    </citation>
    <scope>NUCLEOTIDE SEQUENCE</scope>
</reference>
<gene>
    <name evidence="1" type="ORF">PGLA1383_LOCUS32073</name>
</gene>
<protein>
    <submittedName>
        <fullName evidence="1">Uncharacterized protein</fullName>
    </submittedName>
</protein>